<feature type="transmembrane region" description="Helical" evidence="1">
    <location>
        <begin position="83"/>
        <end position="102"/>
    </location>
</feature>
<dbReference type="AlphaFoldDB" id="A0A9D5LY59"/>
<comment type="caution">
    <text evidence="2">The sequence shown here is derived from an EMBL/GenBank/DDBJ whole genome shotgun (WGS) entry which is preliminary data.</text>
</comment>
<dbReference type="InterPro" id="IPR045407">
    <property type="entry name" value="DUF6512"/>
</dbReference>
<sequence length="183" mass="21079">MKMKALSKPEKWVLIGIPILFLIGAILHFAYNILGESPIVGLFAPVNESIWEHTKMVLWPVILWWSLYYCFRGKQYDLDKNKWFGGALAALLTSLFTMPMLYYFYTEAFGVELLWVDILILLLSLIFGQFLGLHIYQNSKGIHAKFVIAVFIALVLLFMLFTFFPPHIPLFQDGLTGSYGIQF</sequence>
<feature type="transmembrane region" description="Helical" evidence="1">
    <location>
        <begin position="146"/>
        <end position="164"/>
    </location>
</feature>
<accession>A0A9D5LY59</accession>
<dbReference type="Pfam" id="PF20122">
    <property type="entry name" value="DUF6512"/>
    <property type="match status" value="1"/>
</dbReference>
<evidence type="ECO:0000313" key="2">
    <source>
        <dbReference type="EMBL" id="MBE5040141.1"/>
    </source>
</evidence>
<keyword evidence="1" id="KW-1133">Transmembrane helix</keyword>
<feature type="transmembrane region" description="Helical" evidence="1">
    <location>
        <begin position="12"/>
        <end position="34"/>
    </location>
</feature>
<evidence type="ECO:0000313" key="3">
    <source>
        <dbReference type="Proteomes" id="UP000806542"/>
    </source>
</evidence>
<keyword evidence="1" id="KW-0812">Transmembrane</keyword>
<protein>
    <submittedName>
        <fullName evidence="2">Uncharacterized protein</fullName>
    </submittedName>
</protein>
<dbReference type="EMBL" id="JADCKB010000011">
    <property type="protein sequence ID" value="MBE5040141.1"/>
    <property type="molecule type" value="Genomic_DNA"/>
</dbReference>
<keyword evidence="1" id="KW-0472">Membrane</keyword>
<proteinExistence type="predicted"/>
<evidence type="ECO:0000256" key="1">
    <source>
        <dbReference type="SAM" id="Phobius"/>
    </source>
</evidence>
<reference evidence="2" key="1">
    <citation type="submission" date="2020-10" db="EMBL/GenBank/DDBJ databases">
        <title>ChiBAC.</title>
        <authorList>
            <person name="Zenner C."/>
            <person name="Hitch T.C.A."/>
            <person name="Clavel T."/>
        </authorList>
    </citation>
    <scope>NUCLEOTIDE SEQUENCE</scope>
    <source>
        <strain evidence="2">DSM 107454</strain>
    </source>
</reference>
<dbReference type="Proteomes" id="UP000806542">
    <property type="component" value="Unassembled WGS sequence"/>
</dbReference>
<name>A0A9D5LY59_9FIRM</name>
<feature type="transmembrane region" description="Helical" evidence="1">
    <location>
        <begin position="54"/>
        <end position="71"/>
    </location>
</feature>
<gene>
    <name evidence="2" type="ORF">INF28_06665</name>
</gene>
<feature type="transmembrane region" description="Helical" evidence="1">
    <location>
        <begin position="114"/>
        <end position="134"/>
    </location>
</feature>
<organism evidence="2 3">
    <name type="scientific">Ructibacterium gallinarum</name>
    <dbReference type="NCBI Taxonomy" id="2779355"/>
    <lineage>
        <taxon>Bacteria</taxon>
        <taxon>Bacillati</taxon>
        <taxon>Bacillota</taxon>
        <taxon>Clostridia</taxon>
        <taxon>Eubacteriales</taxon>
        <taxon>Oscillospiraceae</taxon>
        <taxon>Ructibacterium</taxon>
    </lineage>
</organism>
<keyword evidence="3" id="KW-1185">Reference proteome</keyword>